<proteinExistence type="predicted"/>
<dbReference type="AlphaFoldDB" id="A0A9Q3BLX3"/>
<protein>
    <submittedName>
        <fullName evidence="2">Uncharacterized protein</fullName>
    </submittedName>
</protein>
<evidence type="ECO:0000313" key="3">
    <source>
        <dbReference type="Proteomes" id="UP000765509"/>
    </source>
</evidence>
<name>A0A9Q3BLX3_9BASI</name>
<keyword evidence="3" id="KW-1185">Reference proteome</keyword>
<organism evidence="2 3">
    <name type="scientific">Austropuccinia psidii MF-1</name>
    <dbReference type="NCBI Taxonomy" id="1389203"/>
    <lineage>
        <taxon>Eukaryota</taxon>
        <taxon>Fungi</taxon>
        <taxon>Dikarya</taxon>
        <taxon>Basidiomycota</taxon>
        <taxon>Pucciniomycotina</taxon>
        <taxon>Pucciniomycetes</taxon>
        <taxon>Pucciniales</taxon>
        <taxon>Sphaerophragmiaceae</taxon>
        <taxon>Austropuccinia</taxon>
    </lineage>
</organism>
<gene>
    <name evidence="2" type="ORF">O181_008046</name>
</gene>
<comment type="caution">
    <text evidence="2">The sequence shown here is derived from an EMBL/GenBank/DDBJ whole genome shotgun (WGS) entry which is preliminary data.</text>
</comment>
<sequence length="179" mass="20404">MFEGLNHFQVAAVKIDQSQYKNWLGEKEEEWERCQSPWQGAMNSYLHIKSFLVQEKTIELLGGVRPLSFKDKVKKIMNWLNNQSLLSVDHKKELEMTPALEEGPVVSTSSRSIQREAQRTSEEKERSQEPSGQGQRQGKLAQTLPTRVQDPQIGAFSHGKCLQYGQDSYGIHSQTIGKD</sequence>
<accession>A0A9Q3BLX3</accession>
<dbReference type="EMBL" id="AVOT02001833">
    <property type="protein sequence ID" value="MBW0468331.1"/>
    <property type="molecule type" value="Genomic_DNA"/>
</dbReference>
<feature type="compositionally biased region" description="Basic and acidic residues" evidence="1">
    <location>
        <begin position="113"/>
        <end position="128"/>
    </location>
</feature>
<feature type="region of interest" description="Disordered" evidence="1">
    <location>
        <begin position="97"/>
        <end position="152"/>
    </location>
</feature>
<evidence type="ECO:0000256" key="1">
    <source>
        <dbReference type="SAM" id="MobiDB-lite"/>
    </source>
</evidence>
<evidence type="ECO:0000313" key="2">
    <source>
        <dbReference type="EMBL" id="MBW0468331.1"/>
    </source>
</evidence>
<dbReference type="Proteomes" id="UP000765509">
    <property type="component" value="Unassembled WGS sequence"/>
</dbReference>
<reference evidence="2" key="1">
    <citation type="submission" date="2021-03" db="EMBL/GenBank/DDBJ databases">
        <title>Draft genome sequence of rust myrtle Austropuccinia psidii MF-1, a brazilian biotype.</title>
        <authorList>
            <person name="Quecine M.C."/>
            <person name="Pachon D.M.R."/>
            <person name="Bonatelli M.L."/>
            <person name="Correr F.H."/>
            <person name="Franceschini L.M."/>
            <person name="Leite T.F."/>
            <person name="Margarido G.R.A."/>
            <person name="Almeida C.A."/>
            <person name="Ferrarezi J.A."/>
            <person name="Labate C.A."/>
        </authorList>
    </citation>
    <scope>NUCLEOTIDE SEQUENCE</scope>
    <source>
        <strain evidence="2">MF-1</strain>
    </source>
</reference>